<reference evidence="2" key="1">
    <citation type="submission" date="2020-11" db="EMBL/GenBank/DDBJ databases">
        <authorList>
            <consortium name="DOE Joint Genome Institute"/>
            <person name="Ahrendt S."/>
            <person name="Riley R."/>
            <person name="Andreopoulos W."/>
            <person name="Labutti K."/>
            <person name="Pangilinan J."/>
            <person name="Ruiz-Duenas F.J."/>
            <person name="Barrasa J.M."/>
            <person name="Sanchez-Garcia M."/>
            <person name="Camarero S."/>
            <person name="Miyauchi S."/>
            <person name="Serrano A."/>
            <person name="Linde D."/>
            <person name="Babiker R."/>
            <person name="Drula E."/>
            <person name="Ayuso-Fernandez I."/>
            <person name="Pacheco R."/>
            <person name="Padilla G."/>
            <person name="Ferreira P."/>
            <person name="Barriuso J."/>
            <person name="Kellner H."/>
            <person name="Castanera R."/>
            <person name="Alfaro M."/>
            <person name="Ramirez L."/>
            <person name="Pisabarro A.G."/>
            <person name="Kuo A."/>
            <person name="Tritt A."/>
            <person name="Lipzen A."/>
            <person name="He G."/>
            <person name="Yan M."/>
            <person name="Ng V."/>
            <person name="Cullen D."/>
            <person name="Martin F."/>
            <person name="Rosso M.-N."/>
            <person name="Henrissat B."/>
            <person name="Hibbett D."/>
            <person name="Martinez A.T."/>
            <person name="Grigoriev I.V."/>
        </authorList>
    </citation>
    <scope>NUCLEOTIDE SEQUENCE</scope>
    <source>
        <strain evidence="2">AH 40177</strain>
    </source>
</reference>
<feature type="transmembrane region" description="Helical" evidence="1">
    <location>
        <begin position="80"/>
        <end position="99"/>
    </location>
</feature>
<gene>
    <name evidence="2" type="ORF">BDP27DRAFT_1236425</name>
</gene>
<feature type="transmembrane region" description="Helical" evidence="1">
    <location>
        <begin position="156"/>
        <end position="186"/>
    </location>
</feature>
<dbReference type="AlphaFoldDB" id="A0A9P5U0L6"/>
<dbReference type="Proteomes" id="UP000772434">
    <property type="component" value="Unassembled WGS sequence"/>
</dbReference>
<evidence type="ECO:0000313" key="2">
    <source>
        <dbReference type="EMBL" id="KAF9060663.1"/>
    </source>
</evidence>
<protein>
    <submittedName>
        <fullName evidence="2">Uncharacterized protein</fullName>
    </submittedName>
</protein>
<dbReference type="EMBL" id="JADNRY010000233">
    <property type="protein sequence ID" value="KAF9060663.1"/>
    <property type="molecule type" value="Genomic_DNA"/>
</dbReference>
<keyword evidence="1" id="KW-0812">Transmembrane</keyword>
<evidence type="ECO:0000256" key="1">
    <source>
        <dbReference type="SAM" id="Phobius"/>
    </source>
</evidence>
<keyword evidence="1" id="KW-0472">Membrane</keyword>
<feature type="transmembrane region" description="Helical" evidence="1">
    <location>
        <begin position="192"/>
        <end position="213"/>
    </location>
</feature>
<comment type="caution">
    <text evidence="2">The sequence shown here is derived from an EMBL/GenBank/DDBJ whole genome shotgun (WGS) entry which is preliminary data.</text>
</comment>
<name>A0A9P5U0L6_9AGAR</name>
<feature type="transmembrane region" description="Helical" evidence="1">
    <location>
        <begin position="111"/>
        <end position="135"/>
    </location>
</feature>
<evidence type="ECO:0000313" key="3">
    <source>
        <dbReference type="Proteomes" id="UP000772434"/>
    </source>
</evidence>
<dbReference type="OrthoDB" id="2640035at2759"/>
<organism evidence="2 3">
    <name type="scientific">Rhodocollybia butyracea</name>
    <dbReference type="NCBI Taxonomy" id="206335"/>
    <lineage>
        <taxon>Eukaryota</taxon>
        <taxon>Fungi</taxon>
        <taxon>Dikarya</taxon>
        <taxon>Basidiomycota</taxon>
        <taxon>Agaricomycotina</taxon>
        <taxon>Agaricomycetes</taxon>
        <taxon>Agaricomycetidae</taxon>
        <taxon>Agaricales</taxon>
        <taxon>Marasmiineae</taxon>
        <taxon>Omphalotaceae</taxon>
        <taxon>Rhodocollybia</taxon>
    </lineage>
</organism>
<proteinExistence type="predicted"/>
<accession>A0A9P5U0L6</accession>
<keyword evidence="1" id="KW-1133">Transmembrane helix</keyword>
<keyword evidence="3" id="KW-1185">Reference proteome</keyword>
<sequence>MPTPGPHPPPPPLPEHMKLDNWSDIPFPLNKILEIMLKTCCQLIYGHVDLEEAWRVCINDTDEQKWIVFEKRYSDRIGQLNIIGGLIFTGLATWITTAPPLANTLNYNERGSYICLLVAFGGTWGGIVVGSAIMYGSSMIESTVVLKTLMSTRSRVFWTLVMLAYPFFAMGVATAFGILGFLLATWRSPDKLVNTAGTLLFAFPMTMLFAFLWTQTTLLRRSGLARTGYFPGH</sequence>